<feature type="domain" description="Sulfatase-modifying factor enzyme-like" evidence="7">
    <location>
        <begin position="577"/>
        <end position="868"/>
    </location>
</feature>
<evidence type="ECO:0000259" key="7">
    <source>
        <dbReference type="Pfam" id="PF03781"/>
    </source>
</evidence>
<dbReference type="InterPro" id="IPR005532">
    <property type="entry name" value="SUMF_dom"/>
</dbReference>
<name>A0ABR4C8Z0_9HELO</name>
<keyword evidence="3" id="KW-0560">Oxidoreductase</keyword>
<keyword evidence="2" id="KW-0808">Transferase</keyword>
<organism evidence="10 11">
    <name type="scientific">Oculimacula yallundae</name>
    <dbReference type="NCBI Taxonomy" id="86028"/>
    <lineage>
        <taxon>Eukaryota</taxon>
        <taxon>Fungi</taxon>
        <taxon>Dikarya</taxon>
        <taxon>Ascomycota</taxon>
        <taxon>Pezizomycotina</taxon>
        <taxon>Leotiomycetes</taxon>
        <taxon>Helotiales</taxon>
        <taxon>Ploettnerulaceae</taxon>
        <taxon>Oculimacula</taxon>
    </lineage>
</organism>
<keyword evidence="1" id="KW-0489">Methyltransferase</keyword>
<dbReference type="InterPro" id="IPR016187">
    <property type="entry name" value="CTDL_fold"/>
</dbReference>
<dbReference type="Pfam" id="PF03781">
    <property type="entry name" value="FGE-sulfatase"/>
    <property type="match status" value="1"/>
</dbReference>
<dbReference type="NCBIfam" id="TIGR03439">
    <property type="entry name" value="methyl_EasF"/>
    <property type="match status" value="1"/>
</dbReference>
<feature type="region of interest" description="Disordered" evidence="6">
    <location>
        <begin position="566"/>
        <end position="587"/>
    </location>
</feature>
<dbReference type="InterPro" id="IPR017805">
    <property type="entry name" value="SAM_MeTrfase_EasF-type_put"/>
</dbReference>
<dbReference type="Gene3D" id="3.90.1580.10">
    <property type="entry name" value="paralog of FGE (formylglycine-generating enzyme)"/>
    <property type="match status" value="1"/>
</dbReference>
<dbReference type="InterPro" id="IPR024775">
    <property type="entry name" value="DinB-like"/>
</dbReference>
<dbReference type="Gene3D" id="3.40.50.150">
    <property type="entry name" value="Vaccinia Virus protein VP39"/>
    <property type="match status" value="1"/>
</dbReference>
<sequence>MAPASTADCGVQKNEFQTNQKSKLSETSKPQEASHSRMAPKIDIIDIRHDAVELSLKDEILNSLKPQEGLKRLPTLLLYDERGLQLFEEITYLEEYYLTNAEIEVLETSACKIAETIPSGSMVVELGSGNLRKVSILLNALDAAGKDIDYYALDLSLKELYRTLEQVPEFKHVICHGLHGTYDDGLDWLKTPENSARPKCVMSLGSSIGNFSREDSAKFLKGFSDMLQSEDSMLVGLDATSDPSRVYHAYNDREGTTHKFILNGLTNANDIYQEKLFALEDWKVIGEYVFDSEGGRHQAFISPVHDVSVKGVEIKAGERIQIEESLKYSSEGASQLWKAAGLVEAERMSASNATYSLHLLKRDMAFKTDPSLYAASTVPTMEDWKGLWSVWDLVTRGMIPEAELNEKPIKLRNACIFYLGHIPTFVDIQLTKATKQPMCEPSYYPKIFERGIDPDVDNPERCHDHSEVPEEWPPVAEILAYQDQVRAKIESFTTAKNVPRDVGRSLWIGFEHEIMHLETLLYMLLQSDKTLPPSKFKPDFEGMAARAEAAKVDNEWFDIPEQRITIGLNDPEDNSGGDSPFGWDNEKPSRSVVVPAFKAQARAITNEDYARYLEQTHSSSIPASWVDGTITSGLTNGHSNGISNGLSNGNMANKAVPLTNAYLEGKSVRTVYGLVPLKLALDWPVFASFDELAGCARWMDGRIPTFEEARSIYSHVDGLRLKEAEQHLGKTVPAVNGHLVNDGVEESPPSHTFQPGGGSQELFTHLENANVGFKHWHPIAITANGNKLGGQADMGGVWEWTSSSLEKHEGFEPMKLYPAYTADFFDGKHNIVLGGSWATHPRIAGRKTFVNWYQRNYPYAWAGARLVRDL</sequence>
<evidence type="ECO:0000256" key="6">
    <source>
        <dbReference type="SAM" id="MobiDB-lite"/>
    </source>
</evidence>
<dbReference type="PANTHER" id="PTHR43397">
    <property type="entry name" value="ERGOTHIONEINE BIOSYNTHESIS PROTEIN 1"/>
    <property type="match status" value="1"/>
</dbReference>
<dbReference type="PANTHER" id="PTHR43397:SF1">
    <property type="entry name" value="ERGOTHIONEINE BIOSYNTHESIS PROTEIN 1"/>
    <property type="match status" value="1"/>
</dbReference>
<comment type="pathway">
    <text evidence="5">Amino-acid biosynthesis; ergothioneine biosynthesis.</text>
</comment>
<keyword evidence="11" id="KW-1185">Reference proteome</keyword>
<dbReference type="InterPro" id="IPR029063">
    <property type="entry name" value="SAM-dependent_MTases_sf"/>
</dbReference>
<dbReference type="InterPro" id="IPR042095">
    <property type="entry name" value="SUMF_sf"/>
</dbReference>
<gene>
    <name evidence="10" type="ORF">VTL71DRAFT_2436</name>
</gene>
<evidence type="ECO:0000256" key="5">
    <source>
        <dbReference type="ARBA" id="ARBA00037882"/>
    </source>
</evidence>
<dbReference type="InterPro" id="IPR019257">
    <property type="entry name" value="MeTrfase_dom"/>
</dbReference>
<dbReference type="EMBL" id="JAZHXI010000011">
    <property type="protein sequence ID" value="KAL2066365.1"/>
    <property type="molecule type" value="Genomic_DNA"/>
</dbReference>
<accession>A0ABR4C8Z0</accession>
<protein>
    <submittedName>
        <fullName evidence="10">Uncharacterized protein</fullName>
    </submittedName>
</protein>
<evidence type="ECO:0000256" key="2">
    <source>
        <dbReference type="ARBA" id="ARBA00022679"/>
    </source>
</evidence>
<proteinExistence type="predicted"/>
<evidence type="ECO:0000313" key="10">
    <source>
        <dbReference type="EMBL" id="KAL2066365.1"/>
    </source>
</evidence>
<reference evidence="10 11" key="1">
    <citation type="journal article" date="2024" name="Commun. Biol.">
        <title>Comparative genomic analysis of thermophilic fungi reveals convergent evolutionary adaptations and gene losses.</title>
        <authorList>
            <person name="Steindorff A.S."/>
            <person name="Aguilar-Pontes M.V."/>
            <person name="Robinson A.J."/>
            <person name="Andreopoulos B."/>
            <person name="LaButti K."/>
            <person name="Kuo A."/>
            <person name="Mondo S."/>
            <person name="Riley R."/>
            <person name="Otillar R."/>
            <person name="Haridas S."/>
            <person name="Lipzen A."/>
            <person name="Grimwood J."/>
            <person name="Schmutz J."/>
            <person name="Clum A."/>
            <person name="Reid I.D."/>
            <person name="Moisan M.C."/>
            <person name="Butler G."/>
            <person name="Nguyen T.T.M."/>
            <person name="Dewar K."/>
            <person name="Conant G."/>
            <person name="Drula E."/>
            <person name="Henrissat B."/>
            <person name="Hansel C."/>
            <person name="Singer S."/>
            <person name="Hutchinson M.I."/>
            <person name="de Vries R.P."/>
            <person name="Natvig D.O."/>
            <person name="Powell A.J."/>
            <person name="Tsang A."/>
            <person name="Grigoriev I.V."/>
        </authorList>
    </citation>
    <scope>NUCLEOTIDE SEQUENCE [LARGE SCALE GENOMIC DNA]</scope>
    <source>
        <strain evidence="10 11">CBS 494.80</strain>
    </source>
</reference>
<evidence type="ECO:0000256" key="4">
    <source>
        <dbReference type="ARBA" id="ARBA00023004"/>
    </source>
</evidence>
<evidence type="ECO:0000256" key="1">
    <source>
        <dbReference type="ARBA" id="ARBA00022603"/>
    </source>
</evidence>
<dbReference type="Pfam" id="PF12867">
    <property type="entry name" value="DinB_2"/>
    <property type="match status" value="1"/>
</dbReference>
<evidence type="ECO:0000259" key="8">
    <source>
        <dbReference type="Pfam" id="PF10017"/>
    </source>
</evidence>
<keyword evidence="4" id="KW-0408">Iron</keyword>
<feature type="region of interest" description="Disordered" evidence="6">
    <location>
        <begin position="1"/>
        <end position="36"/>
    </location>
</feature>
<evidence type="ECO:0000259" key="9">
    <source>
        <dbReference type="Pfam" id="PF12867"/>
    </source>
</evidence>
<feature type="compositionally biased region" description="Polar residues" evidence="6">
    <location>
        <begin position="14"/>
        <end position="33"/>
    </location>
</feature>
<feature type="domain" description="Histidine-specific methyltransferase SAM-dependent" evidence="8">
    <location>
        <begin position="57"/>
        <end position="361"/>
    </location>
</feature>
<comment type="caution">
    <text evidence="10">The sequence shown here is derived from an EMBL/GenBank/DDBJ whole genome shotgun (WGS) entry which is preliminary data.</text>
</comment>
<dbReference type="Pfam" id="PF10017">
    <property type="entry name" value="Methyltransf_33"/>
    <property type="match status" value="1"/>
</dbReference>
<evidence type="ECO:0000313" key="11">
    <source>
        <dbReference type="Proteomes" id="UP001595075"/>
    </source>
</evidence>
<feature type="domain" description="DinB-like" evidence="9">
    <location>
        <begin position="399"/>
        <end position="520"/>
    </location>
</feature>
<dbReference type="Proteomes" id="UP001595075">
    <property type="component" value="Unassembled WGS sequence"/>
</dbReference>
<evidence type="ECO:0000256" key="3">
    <source>
        <dbReference type="ARBA" id="ARBA00023002"/>
    </source>
</evidence>
<dbReference type="InterPro" id="IPR051128">
    <property type="entry name" value="EgtD_Methyltrsf_superfamily"/>
</dbReference>
<dbReference type="SUPFAM" id="SSF56436">
    <property type="entry name" value="C-type lectin-like"/>
    <property type="match status" value="1"/>
</dbReference>